<proteinExistence type="predicted"/>
<dbReference type="AlphaFoldDB" id="W2TDF8"/>
<dbReference type="EMBL" id="KI659320">
    <property type="protein sequence ID" value="ETN79848.1"/>
    <property type="molecule type" value="Genomic_DNA"/>
</dbReference>
<dbReference type="Proteomes" id="UP000053676">
    <property type="component" value="Unassembled WGS sequence"/>
</dbReference>
<organism evidence="1 2">
    <name type="scientific">Necator americanus</name>
    <name type="common">Human hookworm</name>
    <dbReference type="NCBI Taxonomy" id="51031"/>
    <lineage>
        <taxon>Eukaryota</taxon>
        <taxon>Metazoa</taxon>
        <taxon>Ecdysozoa</taxon>
        <taxon>Nematoda</taxon>
        <taxon>Chromadorea</taxon>
        <taxon>Rhabditida</taxon>
        <taxon>Rhabditina</taxon>
        <taxon>Rhabditomorpha</taxon>
        <taxon>Strongyloidea</taxon>
        <taxon>Ancylostomatidae</taxon>
        <taxon>Bunostominae</taxon>
        <taxon>Necator</taxon>
    </lineage>
</organism>
<evidence type="ECO:0000313" key="1">
    <source>
        <dbReference type="EMBL" id="ETN79848.1"/>
    </source>
</evidence>
<reference evidence="2" key="1">
    <citation type="journal article" date="2014" name="Nat. Genet.">
        <title>Genome of the human hookworm Necator americanus.</title>
        <authorList>
            <person name="Tang Y.T."/>
            <person name="Gao X."/>
            <person name="Rosa B.A."/>
            <person name="Abubucker S."/>
            <person name="Hallsworth-Pepin K."/>
            <person name="Martin J."/>
            <person name="Tyagi R."/>
            <person name="Heizer E."/>
            <person name="Zhang X."/>
            <person name="Bhonagiri-Palsikar V."/>
            <person name="Minx P."/>
            <person name="Warren W.C."/>
            <person name="Wang Q."/>
            <person name="Zhan B."/>
            <person name="Hotez P.J."/>
            <person name="Sternberg P.W."/>
            <person name="Dougall A."/>
            <person name="Gaze S.T."/>
            <person name="Mulvenna J."/>
            <person name="Sotillo J."/>
            <person name="Ranganathan S."/>
            <person name="Rabelo E.M."/>
            <person name="Wilson R.K."/>
            <person name="Felgner P.L."/>
            <person name="Bethony J."/>
            <person name="Hawdon J.M."/>
            <person name="Gasser R.B."/>
            <person name="Loukas A."/>
            <person name="Mitreva M."/>
        </authorList>
    </citation>
    <scope>NUCLEOTIDE SEQUENCE [LARGE SCALE GENOMIC DNA]</scope>
</reference>
<gene>
    <name evidence="1" type="ORF">NECAME_09603</name>
</gene>
<name>W2TDF8_NECAM</name>
<dbReference type="OrthoDB" id="10262177at2759"/>
<accession>W2TDF8</accession>
<dbReference type="KEGG" id="nai:NECAME_09603"/>
<sequence>MTSEISRVNNYCCDCAATQSRCSADNCPCVAARKTCDEHCESTSLGSSSRNKSMGIKGFLIRDTVEPLLMKDWCAIMDWSPNVDHKGDYLHLWNNHNLDKVKRLTVRTKSDGASNERESCDEM</sequence>
<evidence type="ECO:0000313" key="2">
    <source>
        <dbReference type="Proteomes" id="UP000053676"/>
    </source>
</evidence>
<dbReference type="STRING" id="51031.W2TDF8"/>
<evidence type="ECO:0008006" key="3">
    <source>
        <dbReference type="Google" id="ProtNLM"/>
    </source>
</evidence>
<keyword evidence="2" id="KW-1185">Reference proteome</keyword>
<protein>
    <recommendedName>
        <fullName evidence="3">CXC domain-containing protein</fullName>
    </recommendedName>
</protein>